<dbReference type="OrthoDB" id="7169664at2"/>
<evidence type="ECO:0000313" key="3">
    <source>
        <dbReference type="Proteomes" id="UP000006786"/>
    </source>
</evidence>
<keyword evidence="1" id="KW-1133">Transmembrane helix</keyword>
<dbReference type="STRING" id="391937.NA2_16178"/>
<keyword evidence="3" id="KW-1185">Reference proteome</keyword>
<comment type="caution">
    <text evidence="2">The sequence shown here is derived from an EMBL/GenBank/DDBJ whole genome shotgun (WGS) entry which is preliminary data.</text>
</comment>
<dbReference type="eggNOG" id="COG4093">
    <property type="taxonomic scope" value="Bacteria"/>
</dbReference>
<accession>K2LJ91</accession>
<protein>
    <recommendedName>
        <fullName evidence="4">DUF2125 domain-containing protein</fullName>
    </recommendedName>
</protein>
<reference evidence="2 3" key="1">
    <citation type="journal article" date="2012" name="J. Bacteriol.">
        <title>Genome Sequence of Nitratireductor pacificus Type Strain pht-3B.</title>
        <authorList>
            <person name="Lai Q."/>
            <person name="Li G."/>
            <person name="Shao Z."/>
        </authorList>
    </citation>
    <scope>NUCLEOTIDE SEQUENCE [LARGE SCALE GENOMIC DNA]</scope>
    <source>
        <strain evidence="3">pht-3B</strain>
    </source>
</reference>
<evidence type="ECO:0000313" key="2">
    <source>
        <dbReference type="EMBL" id="EKF17804.1"/>
    </source>
</evidence>
<keyword evidence="1" id="KW-0812">Transmembrane</keyword>
<sequence>MPSRKPARRSYSRRFFWLLMSIVLAILAYTGAWFYAANLLETRTATLIGGLNGNQRRVSCEEPTARGYPFRIGLFCRSVFYEDAGNGVSLSAGAFRTAAQVYQPMRTVGELDSPARIALPFLPALRAEWQNMRLSARLTEKLPQRISGEARELVIVSDEASAQPFARAETLQAHMRRNAAELDVALVVDALSLAPEVTDNVAVPPLTGDVVFTVDDGVAMLDEGSLRLRGRSGTIQNMQLRATDGAAGITVRGPVEIGEDGLISAELKVTLTQPQAIARLATEAFPEQTDRIRSVTAALSSLGSNPTLPVTIRNGRVSVGFLPLGDIPPVD</sequence>
<gene>
    <name evidence="2" type="ORF">NA2_16178</name>
</gene>
<dbReference type="InterPro" id="IPR018666">
    <property type="entry name" value="DUF2125"/>
</dbReference>
<dbReference type="RefSeq" id="WP_008598119.1">
    <property type="nucleotide sequence ID" value="NZ_AMRM01000019.1"/>
</dbReference>
<name>K2LJ91_9HYPH</name>
<dbReference type="AlphaFoldDB" id="K2LJ91"/>
<evidence type="ECO:0008006" key="4">
    <source>
        <dbReference type="Google" id="ProtNLM"/>
    </source>
</evidence>
<organism evidence="2 3">
    <name type="scientific">Nitratireductor pacificus pht-3B</name>
    <dbReference type="NCBI Taxonomy" id="391937"/>
    <lineage>
        <taxon>Bacteria</taxon>
        <taxon>Pseudomonadati</taxon>
        <taxon>Pseudomonadota</taxon>
        <taxon>Alphaproteobacteria</taxon>
        <taxon>Hyphomicrobiales</taxon>
        <taxon>Phyllobacteriaceae</taxon>
        <taxon>Nitratireductor</taxon>
    </lineage>
</organism>
<dbReference type="PATRIC" id="fig|391937.3.peg.3322"/>
<evidence type="ECO:0000256" key="1">
    <source>
        <dbReference type="SAM" id="Phobius"/>
    </source>
</evidence>
<dbReference type="Pfam" id="PF09898">
    <property type="entry name" value="DUF2125"/>
    <property type="match status" value="1"/>
</dbReference>
<keyword evidence="1" id="KW-0472">Membrane</keyword>
<feature type="transmembrane region" description="Helical" evidence="1">
    <location>
        <begin position="15"/>
        <end position="36"/>
    </location>
</feature>
<dbReference type="EMBL" id="AMRM01000019">
    <property type="protein sequence ID" value="EKF17804.1"/>
    <property type="molecule type" value="Genomic_DNA"/>
</dbReference>
<dbReference type="Proteomes" id="UP000006786">
    <property type="component" value="Unassembled WGS sequence"/>
</dbReference>
<proteinExistence type="predicted"/>